<evidence type="ECO:0000259" key="4">
    <source>
        <dbReference type="Pfam" id="PF25967"/>
    </source>
</evidence>
<comment type="similarity">
    <text evidence="1">Belongs to the membrane fusion protein (MFP) (TC 8.A.1) family.</text>
</comment>
<comment type="caution">
    <text evidence="5">The sequence shown here is derived from an EMBL/GenBank/DDBJ whole genome shotgun (WGS) entry which is preliminary data.</text>
</comment>
<feature type="domain" description="Multidrug resistance protein MdtA-like alpha-helical hairpin" evidence="2">
    <location>
        <begin position="3"/>
        <end position="69"/>
    </location>
</feature>
<dbReference type="PANTHER" id="PTHR30158">
    <property type="entry name" value="ACRA/E-RELATED COMPONENT OF DRUG EFFLUX TRANSPORTER"/>
    <property type="match status" value="1"/>
</dbReference>
<gene>
    <name evidence="5" type="ORF">C8N44_102122</name>
</gene>
<dbReference type="Gene3D" id="2.40.420.20">
    <property type="match status" value="1"/>
</dbReference>
<dbReference type="NCBIfam" id="TIGR01730">
    <property type="entry name" value="RND_mfp"/>
    <property type="match status" value="1"/>
</dbReference>
<dbReference type="OrthoDB" id="7811737at2"/>
<dbReference type="Gene3D" id="1.10.287.470">
    <property type="entry name" value="Helix hairpin bin"/>
    <property type="match status" value="1"/>
</dbReference>
<dbReference type="Pfam" id="PF25876">
    <property type="entry name" value="HH_MFP_RND"/>
    <property type="match status" value="1"/>
</dbReference>
<protein>
    <submittedName>
        <fullName evidence="5">Membrane fusion protein (Multidrug efflux system)</fullName>
    </submittedName>
</protein>
<dbReference type="AlphaFoldDB" id="A0A2T6B7N5"/>
<feature type="domain" description="Multidrug resistance protein MdtA-like beta-barrel" evidence="3">
    <location>
        <begin position="106"/>
        <end position="194"/>
    </location>
</feature>
<dbReference type="GO" id="GO:0005886">
    <property type="term" value="C:plasma membrane"/>
    <property type="evidence" value="ECO:0007669"/>
    <property type="project" value="TreeGrafter"/>
</dbReference>
<dbReference type="Pfam" id="PF25944">
    <property type="entry name" value="Beta-barrel_RND"/>
    <property type="match status" value="1"/>
</dbReference>
<evidence type="ECO:0000259" key="2">
    <source>
        <dbReference type="Pfam" id="PF25876"/>
    </source>
</evidence>
<dbReference type="Gene3D" id="2.40.30.170">
    <property type="match status" value="1"/>
</dbReference>
<dbReference type="GO" id="GO:0015721">
    <property type="term" value="P:bile acid and bile salt transport"/>
    <property type="evidence" value="ECO:0007669"/>
    <property type="project" value="TreeGrafter"/>
</dbReference>
<evidence type="ECO:0000313" key="5">
    <source>
        <dbReference type="EMBL" id="PTX52077.1"/>
    </source>
</evidence>
<name>A0A2T6B7N5_9RHOB</name>
<evidence type="ECO:0000256" key="1">
    <source>
        <dbReference type="ARBA" id="ARBA00009477"/>
    </source>
</evidence>
<dbReference type="Proteomes" id="UP000244069">
    <property type="component" value="Unassembled WGS sequence"/>
</dbReference>
<dbReference type="SUPFAM" id="SSF111369">
    <property type="entry name" value="HlyD-like secretion proteins"/>
    <property type="match status" value="1"/>
</dbReference>
<organism evidence="5 6">
    <name type="scientific">Allosediminivita pacifica</name>
    <dbReference type="NCBI Taxonomy" id="1267769"/>
    <lineage>
        <taxon>Bacteria</taxon>
        <taxon>Pseudomonadati</taxon>
        <taxon>Pseudomonadota</taxon>
        <taxon>Alphaproteobacteria</taxon>
        <taxon>Rhodobacterales</taxon>
        <taxon>Paracoccaceae</taxon>
        <taxon>Allosediminivita</taxon>
    </lineage>
</organism>
<feature type="domain" description="Multidrug resistance protein MdtA-like C-terminal permuted SH3" evidence="4">
    <location>
        <begin position="197"/>
        <end position="256"/>
    </location>
</feature>
<dbReference type="Gene3D" id="2.40.50.100">
    <property type="match status" value="1"/>
</dbReference>
<dbReference type="GO" id="GO:0015562">
    <property type="term" value="F:efflux transmembrane transporter activity"/>
    <property type="evidence" value="ECO:0007669"/>
    <property type="project" value="InterPro"/>
</dbReference>
<dbReference type="InterPro" id="IPR058624">
    <property type="entry name" value="MdtA-like_HH"/>
</dbReference>
<proteinExistence type="inferred from homology"/>
<keyword evidence="6" id="KW-1185">Reference proteome</keyword>
<sequence>MAAAEAEVELAKASVSAAEETVSRYEGLAGTGVTQEDLASARVSLLQSRADLSSAEASLELAELDLDRTEIKSPISGFPDISTVSVGALVTENQTDALTTVTRIDPIFVDVEESSRRIGEVRNQIEAGSLSPGEQLDIGLELETGEVYDGKGELVSPGSSVSTTTGTTELRLRFDNPDHRIMPGQFLRVEIVLGTTDAVLVPQGATSRAASGALTAFVAADGTAEERTLTEQGSYRNAWIVTEGIAAGEMLIVDGLSNLRDGAEIATVPVTISDEGVVTAADGTAEAFGSSGSTEGAPASDSR</sequence>
<dbReference type="GO" id="GO:0046677">
    <property type="term" value="P:response to antibiotic"/>
    <property type="evidence" value="ECO:0007669"/>
    <property type="project" value="TreeGrafter"/>
</dbReference>
<dbReference type="RefSeq" id="WP_107974549.1">
    <property type="nucleotide sequence ID" value="NZ_BMEZ01000002.1"/>
</dbReference>
<dbReference type="EMBL" id="QBKN01000002">
    <property type="protein sequence ID" value="PTX52077.1"/>
    <property type="molecule type" value="Genomic_DNA"/>
</dbReference>
<evidence type="ECO:0000259" key="3">
    <source>
        <dbReference type="Pfam" id="PF25944"/>
    </source>
</evidence>
<dbReference type="InterPro" id="IPR058626">
    <property type="entry name" value="MdtA-like_b-barrel"/>
</dbReference>
<dbReference type="PANTHER" id="PTHR30158:SF3">
    <property type="entry name" value="MULTIDRUG EFFLUX PUMP SUBUNIT ACRA-RELATED"/>
    <property type="match status" value="1"/>
</dbReference>
<dbReference type="Pfam" id="PF25967">
    <property type="entry name" value="RND-MFP_C"/>
    <property type="match status" value="1"/>
</dbReference>
<dbReference type="InterPro" id="IPR058627">
    <property type="entry name" value="MdtA-like_C"/>
</dbReference>
<accession>A0A2T6B7N5</accession>
<dbReference type="InterPro" id="IPR006143">
    <property type="entry name" value="RND_pump_MFP"/>
</dbReference>
<reference evidence="5 6" key="1">
    <citation type="submission" date="2018-04" db="EMBL/GenBank/DDBJ databases">
        <title>Genomic Encyclopedia of Archaeal and Bacterial Type Strains, Phase II (KMG-II): from individual species to whole genera.</title>
        <authorList>
            <person name="Goeker M."/>
        </authorList>
    </citation>
    <scope>NUCLEOTIDE SEQUENCE [LARGE SCALE GENOMIC DNA]</scope>
    <source>
        <strain evidence="5 6">DSM 29329</strain>
    </source>
</reference>
<evidence type="ECO:0000313" key="6">
    <source>
        <dbReference type="Proteomes" id="UP000244069"/>
    </source>
</evidence>